<dbReference type="PATRIC" id="fig|1114856.3.peg.2920"/>
<evidence type="ECO:0000313" key="3">
    <source>
        <dbReference type="Proteomes" id="UP000011599"/>
    </source>
</evidence>
<keyword evidence="3" id="KW-1185">Reference proteome</keyword>
<evidence type="ECO:0000256" key="1">
    <source>
        <dbReference type="SAM" id="Phobius"/>
    </source>
</evidence>
<feature type="transmembrane region" description="Helical" evidence="1">
    <location>
        <begin position="30"/>
        <end position="50"/>
    </location>
</feature>
<feature type="transmembrane region" description="Helical" evidence="1">
    <location>
        <begin position="186"/>
        <end position="207"/>
    </location>
</feature>
<feature type="transmembrane region" description="Helical" evidence="1">
    <location>
        <begin position="267"/>
        <end position="292"/>
    </location>
</feature>
<name>L9VS28_9EURY</name>
<accession>L9VS28</accession>
<proteinExistence type="predicted"/>
<dbReference type="Proteomes" id="UP000011599">
    <property type="component" value="Unassembled WGS sequence"/>
</dbReference>
<feature type="transmembrane region" description="Helical" evidence="1">
    <location>
        <begin position="304"/>
        <end position="327"/>
    </location>
</feature>
<reference evidence="2 3" key="1">
    <citation type="journal article" date="2014" name="PLoS Genet.">
        <title>Phylogenetically driven sequencing of extremely halophilic archaea reveals strategies for static and dynamic osmo-response.</title>
        <authorList>
            <person name="Becker E.A."/>
            <person name="Seitzer P.M."/>
            <person name="Tritt A."/>
            <person name="Larsen D."/>
            <person name="Krusor M."/>
            <person name="Yao A.I."/>
            <person name="Wu D."/>
            <person name="Madern D."/>
            <person name="Eisen J.A."/>
            <person name="Darling A.E."/>
            <person name="Facciotti M.T."/>
        </authorList>
    </citation>
    <scope>NUCLEOTIDE SEQUENCE [LARGE SCALE GENOMIC DNA]</scope>
    <source>
        <strain evidence="2 3">GA33</strain>
    </source>
</reference>
<feature type="transmembrane region" description="Helical" evidence="1">
    <location>
        <begin position="213"/>
        <end position="231"/>
    </location>
</feature>
<organism evidence="2 3">
    <name type="scientific">Natronorubrum tibetense GA33</name>
    <dbReference type="NCBI Taxonomy" id="1114856"/>
    <lineage>
        <taxon>Archaea</taxon>
        <taxon>Methanobacteriati</taxon>
        <taxon>Methanobacteriota</taxon>
        <taxon>Stenosarchaea group</taxon>
        <taxon>Halobacteria</taxon>
        <taxon>Halobacteriales</taxon>
        <taxon>Natrialbaceae</taxon>
        <taxon>Natronorubrum</taxon>
    </lineage>
</organism>
<feature type="transmembrane region" description="Helical" evidence="1">
    <location>
        <begin position="93"/>
        <end position="111"/>
    </location>
</feature>
<feature type="transmembrane region" description="Helical" evidence="1">
    <location>
        <begin position="123"/>
        <end position="142"/>
    </location>
</feature>
<feature type="transmembrane region" description="Helical" evidence="1">
    <location>
        <begin position="56"/>
        <end position="81"/>
    </location>
</feature>
<keyword evidence="1" id="KW-1133">Transmembrane helix</keyword>
<dbReference type="AlphaFoldDB" id="L9VS28"/>
<dbReference type="EMBL" id="AOHW01000036">
    <property type="protein sequence ID" value="ELY39802.1"/>
    <property type="molecule type" value="Genomic_DNA"/>
</dbReference>
<feature type="transmembrane region" description="Helical" evidence="1">
    <location>
        <begin position="362"/>
        <end position="382"/>
    </location>
</feature>
<sequence length="522" mass="56205">MRRTAVISGLCGITGFSIGTRWLSNRGGSLFGWATAASDSTTVAVLFAFIAEHGTVLFAVSLSAQLVLYAIGIYLLWPYLLPGRSQELVRFSRVRIALTVTVLLTFSYSYMLIQRDYVHPLDVGAFVVLVLLIPCVIGWLLVRSHPTPYDPEEGCIVYVSALTEIGRPGGHSSSTNEFDPYSLQSMLIYTYLAGLVLTAIAFFTGGIMSLLFLLYPLLEVTVLIFGVLSVVRSRLSIPVRTVHADVETVFLKSASAVIVSPKGFATFFFIFGGLAMAGISLVAGVGILTLGGRVFLTEMATGTIGATVAVGLTCGVIYGIYGLWYWLGVARRLPALLRVSEGSSVSPIPIRPRGAMISPTMLLLYPAGVVVILALLIFHGLYDEISPLWLIGTIGVGFIVVLGLVTWNVLSTFRQSRPQPAASDDQAIPTAIVIQSIGFIASLVLLSVYDPITGGGIKAGIESLRSSVVVYGRWLLLLPPFLTLFYANRLGRMLFDSDNSRVEVVIMFAVTAVLIGLLVVVF</sequence>
<evidence type="ECO:0000313" key="2">
    <source>
        <dbReference type="EMBL" id="ELY39802.1"/>
    </source>
</evidence>
<keyword evidence="1" id="KW-0472">Membrane</keyword>
<feature type="transmembrane region" description="Helical" evidence="1">
    <location>
        <begin position="388"/>
        <end position="410"/>
    </location>
</feature>
<gene>
    <name evidence="2" type="ORF">C496_14031</name>
</gene>
<feature type="transmembrane region" description="Helical" evidence="1">
    <location>
        <begin position="431"/>
        <end position="449"/>
    </location>
</feature>
<keyword evidence="1" id="KW-0812">Transmembrane</keyword>
<feature type="transmembrane region" description="Helical" evidence="1">
    <location>
        <begin position="469"/>
        <end position="490"/>
    </location>
</feature>
<dbReference type="STRING" id="1114856.GCA_000383975_03237"/>
<comment type="caution">
    <text evidence="2">The sequence shown here is derived from an EMBL/GenBank/DDBJ whole genome shotgun (WGS) entry which is preliminary data.</text>
</comment>
<protein>
    <submittedName>
        <fullName evidence="2">Uncharacterized protein</fullName>
    </submittedName>
</protein>
<feature type="transmembrane region" description="Helical" evidence="1">
    <location>
        <begin position="502"/>
        <end position="521"/>
    </location>
</feature>